<protein>
    <submittedName>
        <fullName evidence="3">AAA family ATPase</fullName>
    </submittedName>
</protein>
<dbReference type="Pfam" id="PF13414">
    <property type="entry name" value="TPR_11"/>
    <property type="match status" value="1"/>
</dbReference>
<dbReference type="Gene3D" id="2.30.30.940">
    <property type="match status" value="1"/>
</dbReference>
<dbReference type="SUPFAM" id="SSF52540">
    <property type="entry name" value="P-loop containing nucleoside triphosphate hydrolases"/>
    <property type="match status" value="2"/>
</dbReference>
<dbReference type="InterPro" id="IPR051055">
    <property type="entry name" value="PIF1_helicase"/>
</dbReference>
<name>A0A941F309_9BACT</name>
<dbReference type="InterPro" id="IPR010285">
    <property type="entry name" value="DNA_helicase_pif1-like_DEAD"/>
</dbReference>
<proteinExistence type="predicted"/>
<dbReference type="SMART" id="SM00028">
    <property type="entry name" value="TPR"/>
    <property type="match status" value="5"/>
</dbReference>
<sequence>MNNVLPDNFDTDNTEFQDALKLIQHTNSSVFLTGRAGTGKSTFLRYICQHTHKKFVVVAPTGIAAINAGGVTIHSFFKVPFRPILPDDPDLSTQKGRIFDFLKYRKSHTQIIKELDLLIIDEVSMVRGDVLDFIDRVLRVFTKNMNQPFGGKQLLMVGDVFQLEPVVKRDDWQILRRFYPSPYFFSARVFKQIPLVQIELKKVYRQNDDTFVNLLDRIRLKQAGNIDIAAINERFNPGFQSPIDEFFITLATRRDTVDYINDSKLEQLEGHEHEFTGRISGEFPESGLPTLKELVLKENAQVMFVKNDMEKRWYNGSLGRVEEIDEHGIYVRLQNEEIHLVEKEVWRNIRYKYDEKNNRIIEEELGSFTQYPLKLAWAITVHKSQGLTFDKVMLDFSGGAFAGGQLYVALSRCVSLDGIVLKTKISPRDVIVNNEVVAFSKAANNKVLIEKELNKAEAQDLYKNAQLHFDAGNFNDAVHSFALANEKQEALSVESVQRMIAIKLSKITQLEHEVKELNAAIKRQQKNVQEFAREYYLMANECLLKFKDKPSALGNFNKALQLKPQFFDALVKRAGLHVEMGDLEGADKDYSQADKLKRKSYQVKYNRGRTRLELKRYEQAYNDLLQATQIKKDKAEAYFYLGVACEKMGDMQKAAEYKNIAEHLGFDE</sequence>
<dbReference type="GO" id="GO:0000723">
    <property type="term" value="P:telomere maintenance"/>
    <property type="evidence" value="ECO:0007669"/>
    <property type="project" value="InterPro"/>
</dbReference>
<feature type="domain" description="AAA+ ATPase" evidence="2">
    <location>
        <begin position="26"/>
        <end position="178"/>
    </location>
</feature>
<dbReference type="AlphaFoldDB" id="A0A941F309"/>
<keyword evidence="4" id="KW-1185">Reference proteome</keyword>
<dbReference type="InterPro" id="IPR011990">
    <property type="entry name" value="TPR-like_helical_dom_sf"/>
</dbReference>
<reference evidence="3" key="2">
    <citation type="submission" date="2021-04" db="EMBL/GenBank/DDBJ databases">
        <authorList>
            <person name="Zhang T."/>
            <person name="Zhang Y."/>
            <person name="Lu D."/>
            <person name="Zuo D."/>
            <person name="Du Z."/>
        </authorList>
    </citation>
    <scope>NUCLEOTIDE SEQUENCE</scope>
    <source>
        <strain evidence="3">JR1</strain>
    </source>
</reference>
<accession>A0A941F309</accession>
<evidence type="ECO:0000313" key="3">
    <source>
        <dbReference type="EMBL" id="MBR8535462.1"/>
    </source>
</evidence>
<evidence type="ECO:0000313" key="4">
    <source>
        <dbReference type="Proteomes" id="UP000679220"/>
    </source>
</evidence>
<evidence type="ECO:0000256" key="1">
    <source>
        <dbReference type="SAM" id="Coils"/>
    </source>
</evidence>
<dbReference type="PANTHER" id="PTHR47642">
    <property type="entry name" value="ATP-DEPENDENT DNA HELICASE"/>
    <property type="match status" value="1"/>
</dbReference>
<gene>
    <name evidence="3" type="ORF">KDU71_07815</name>
</gene>
<dbReference type="PANTHER" id="PTHR47642:SF7">
    <property type="entry name" value="ATP-DEPENDENT DNA HELICASE PIF1"/>
    <property type="match status" value="1"/>
</dbReference>
<dbReference type="Proteomes" id="UP000679220">
    <property type="component" value="Unassembled WGS sequence"/>
</dbReference>
<comment type="caution">
    <text evidence="3">The sequence shown here is derived from an EMBL/GenBank/DDBJ whole genome shotgun (WGS) entry which is preliminary data.</text>
</comment>
<dbReference type="Gene3D" id="1.25.40.10">
    <property type="entry name" value="Tetratricopeptide repeat domain"/>
    <property type="match status" value="2"/>
</dbReference>
<dbReference type="CDD" id="cd18809">
    <property type="entry name" value="SF1_C_RecD"/>
    <property type="match status" value="1"/>
</dbReference>
<dbReference type="InterPro" id="IPR003593">
    <property type="entry name" value="AAA+_ATPase"/>
</dbReference>
<dbReference type="InterPro" id="IPR027417">
    <property type="entry name" value="P-loop_NTPase"/>
</dbReference>
<dbReference type="Pfam" id="PF05970">
    <property type="entry name" value="PIF1"/>
    <property type="match status" value="1"/>
</dbReference>
<dbReference type="EMBL" id="JAGTAR010000009">
    <property type="protein sequence ID" value="MBR8535462.1"/>
    <property type="molecule type" value="Genomic_DNA"/>
</dbReference>
<evidence type="ECO:0000259" key="2">
    <source>
        <dbReference type="SMART" id="SM00382"/>
    </source>
</evidence>
<reference evidence="3" key="1">
    <citation type="journal article" date="2018" name="Int. J. Syst. Evol. Microbiol.">
        <title>Carboxylicivirga sediminis sp. nov., isolated from coastal sediment.</title>
        <authorList>
            <person name="Wang F.Q."/>
            <person name="Ren L.H."/>
            <person name="Zou R.J."/>
            <person name="Sun Y.Z."/>
            <person name="Liu X.J."/>
            <person name="Jiang F."/>
            <person name="Liu L.J."/>
        </authorList>
    </citation>
    <scope>NUCLEOTIDE SEQUENCE</scope>
    <source>
        <strain evidence="3">JR1</strain>
    </source>
</reference>
<feature type="coiled-coil region" evidence="1">
    <location>
        <begin position="500"/>
        <end position="534"/>
    </location>
</feature>
<dbReference type="SMART" id="SM00382">
    <property type="entry name" value="AAA"/>
    <property type="match status" value="1"/>
</dbReference>
<dbReference type="FunFam" id="3.40.50.300:FF:001498">
    <property type="entry name" value="ATP-dependent DNA helicase"/>
    <property type="match status" value="1"/>
</dbReference>
<dbReference type="InterPro" id="IPR019734">
    <property type="entry name" value="TPR_rpt"/>
</dbReference>
<dbReference type="Gene3D" id="3.40.50.300">
    <property type="entry name" value="P-loop containing nucleotide triphosphate hydrolases"/>
    <property type="match status" value="1"/>
</dbReference>
<dbReference type="GO" id="GO:0003678">
    <property type="term" value="F:DNA helicase activity"/>
    <property type="evidence" value="ECO:0007669"/>
    <property type="project" value="InterPro"/>
</dbReference>
<organism evidence="3 4">
    <name type="scientific">Carboxylicivirga sediminis</name>
    <dbReference type="NCBI Taxonomy" id="2006564"/>
    <lineage>
        <taxon>Bacteria</taxon>
        <taxon>Pseudomonadati</taxon>
        <taxon>Bacteroidota</taxon>
        <taxon>Bacteroidia</taxon>
        <taxon>Marinilabiliales</taxon>
        <taxon>Marinilabiliaceae</taxon>
        <taxon>Carboxylicivirga</taxon>
    </lineage>
</organism>
<dbReference type="SUPFAM" id="SSF48452">
    <property type="entry name" value="TPR-like"/>
    <property type="match status" value="1"/>
</dbReference>
<dbReference type="GO" id="GO:0006281">
    <property type="term" value="P:DNA repair"/>
    <property type="evidence" value="ECO:0007669"/>
    <property type="project" value="InterPro"/>
</dbReference>
<dbReference type="RefSeq" id="WP_212189367.1">
    <property type="nucleotide sequence ID" value="NZ_JAGTAR010000009.1"/>
</dbReference>
<keyword evidence="1" id="KW-0175">Coiled coil</keyword>